<dbReference type="PANTHER" id="PTHR37838:SF1">
    <property type="entry name" value="NA(+)-TRANSLOCATING NADH-QUINONE REDUCTASE SUBUNIT C"/>
    <property type="match status" value="1"/>
</dbReference>
<comment type="function">
    <text evidence="16">NQR complex catalyzes the reduction of ubiquinone-1 to ubiquinol by two successive reactions, coupled with the transport of Na(+) ions from the cytoplasm to the periplasm. NqrA to NqrE are probably involved in the second step, the conversion of ubisemiquinone to ubiquinol.</text>
</comment>
<dbReference type="PANTHER" id="PTHR37838">
    <property type="entry name" value="NA(+)-TRANSLOCATING NADH-QUINONE REDUCTASE SUBUNIT C"/>
    <property type="match status" value="1"/>
</dbReference>
<evidence type="ECO:0000313" key="19">
    <source>
        <dbReference type="EMBL" id="MFC5704904.1"/>
    </source>
</evidence>
<organism evidence="19 20">
    <name type="scientific">Aeromonas eucrenophila</name>
    <dbReference type="NCBI Taxonomy" id="649"/>
    <lineage>
        <taxon>Bacteria</taxon>
        <taxon>Pseudomonadati</taxon>
        <taxon>Pseudomonadota</taxon>
        <taxon>Gammaproteobacteria</taxon>
        <taxon>Aeromonadales</taxon>
        <taxon>Aeromonadaceae</taxon>
        <taxon>Aeromonas</taxon>
    </lineage>
</organism>
<evidence type="ECO:0000256" key="17">
    <source>
        <dbReference type="PIRNR" id="PIRNR009437"/>
    </source>
</evidence>
<evidence type="ECO:0000256" key="16">
    <source>
        <dbReference type="HAMAP-Rule" id="MF_00427"/>
    </source>
</evidence>
<comment type="subunit">
    <text evidence="16 17">Composed of six subunits; NqrA, NqrB, NqrC, NqrD, NqrE and NqrF.</text>
</comment>
<accession>A0ABW0Y834</accession>
<comment type="caution">
    <text evidence="16">Lacks conserved residue(s) required for the propagation of feature annotation.</text>
</comment>
<dbReference type="EC" id="7.2.1.1" evidence="16 17"/>
<gene>
    <name evidence="16" type="primary">nqrC</name>
    <name evidence="19" type="ORF">ACFPVW_02185</name>
</gene>
<comment type="similarity">
    <text evidence="16 17">Belongs to the NqrC family.</text>
</comment>
<evidence type="ECO:0000256" key="7">
    <source>
        <dbReference type="ARBA" id="ARBA00022692"/>
    </source>
</evidence>
<keyword evidence="11 16" id="KW-0915">Sodium</keyword>
<keyword evidence="6 16" id="KW-0288">FMN</keyword>
<evidence type="ECO:0000259" key="18">
    <source>
        <dbReference type="SMART" id="SM00900"/>
    </source>
</evidence>
<feature type="domain" description="FMN-binding" evidence="18">
    <location>
        <begin position="147"/>
        <end position="245"/>
    </location>
</feature>
<comment type="cofactor">
    <cofactor evidence="16 17">
        <name>FMN</name>
        <dbReference type="ChEBI" id="CHEBI:58210"/>
    </cofactor>
</comment>
<dbReference type="NCBIfam" id="NF003746">
    <property type="entry name" value="PRK05346.1-1"/>
    <property type="match status" value="1"/>
</dbReference>
<evidence type="ECO:0000256" key="11">
    <source>
        <dbReference type="ARBA" id="ARBA00023053"/>
    </source>
</evidence>
<keyword evidence="13 16" id="KW-0830">Ubiquinone</keyword>
<dbReference type="InterPro" id="IPR010204">
    <property type="entry name" value="NqrC"/>
</dbReference>
<evidence type="ECO:0000256" key="15">
    <source>
        <dbReference type="ARBA" id="ARBA00023201"/>
    </source>
</evidence>
<dbReference type="Pfam" id="PF04205">
    <property type="entry name" value="FMN_bind"/>
    <property type="match status" value="1"/>
</dbReference>
<sequence>MAFNKDSTFGTIAVVTGLCLVCSIVVSVAAVGLRPAQQENKALDKQSNILAVAGVDVTAVAKQDLAKLYGDKIEARLVDLTTGEFVDGDADNFDAAKAAKDPAQNIRLAPADDKAGVRQISRLIPVFFAKDAQGKVDNIILPVYGRGLWSTMYAFVAVAADGQTVKGITYYDHGETPGLGDGIERPEWRELWVGKKLFDQDGMPAIKVIKGHAPAGSEHEIDGLSGATLTGNGVQHTFDFWMGPKGFGPFLAKIRAGELNNG</sequence>
<feature type="transmembrane region" description="Helical" evidence="16">
    <location>
        <begin position="12"/>
        <end position="33"/>
    </location>
</feature>
<evidence type="ECO:0000313" key="20">
    <source>
        <dbReference type="Proteomes" id="UP001596132"/>
    </source>
</evidence>
<evidence type="ECO:0000256" key="10">
    <source>
        <dbReference type="ARBA" id="ARBA00023027"/>
    </source>
</evidence>
<keyword evidence="10 16" id="KW-0520">NAD</keyword>
<evidence type="ECO:0000256" key="4">
    <source>
        <dbReference type="ARBA" id="ARBA00022553"/>
    </source>
</evidence>
<dbReference type="HAMAP" id="MF_00427">
    <property type="entry name" value="NqrC"/>
    <property type="match status" value="1"/>
</dbReference>
<evidence type="ECO:0000256" key="2">
    <source>
        <dbReference type="ARBA" id="ARBA00022475"/>
    </source>
</evidence>
<keyword evidence="3" id="KW-0997">Cell inner membrane</keyword>
<evidence type="ECO:0000256" key="1">
    <source>
        <dbReference type="ARBA" id="ARBA00022448"/>
    </source>
</evidence>
<evidence type="ECO:0000256" key="8">
    <source>
        <dbReference type="ARBA" id="ARBA00022967"/>
    </source>
</evidence>
<keyword evidence="1 16" id="KW-0813">Transport</keyword>
<comment type="catalytic activity">
    <reaction evidence="16 17">
        <text>a ubiquinone + n Na(+)(in) + NADH + H(+) = a ubiquinol + n Na(+)(out) + NAD(+)</text>
        <dbReference type="Rhea" id="RHEA:47748"/>
        <dbReference type="Rhea" id="RHEA-COMP:9565"/>
        <dbReference type="Rhea" id="RHEA-COMP:9566"/>
        <dbReference type="ChEBI" id="CHEBI:15378"/>
        <dbReference type="ChEBI" id="CHEBI:16389"/>
        <dbReference type="ChEBI" id="CHEBI:17976"/>
        <dbReference type="ChEBI" id="CHEBI:29101"/>
        <dbReference type="ChEBI" id="CHEBI:57540"/>
        <dbReference type="ChEBI" id="CHEBI:57945"/>
        <dbReference type="EC" id="7.2.1.1"/>
    </reaction>
</comment>
<evidence type="ECO:0000256" key="14">
    <source>
        <dbReference type="ARBA" id="ARBA00023136"/>
    </source>
</evidence>
<keyword evidence="20" id="KW-1185">Reference proteome</keyword>
<comment type="subcellular location">
    <subcellularLocation>
        <location evidence="16">Cell membrane</location>
        <topology evidence="16">Single-pass membrane protein</topology>
    </subcellularLocation>
</comment>
<keyword evidence="9 16" id="KW-1133">Transmembrane helix</keyword>
<evidence type="ECO:0000256" key="13">
    <source>
        <dbReference type="ARBA" id="ARBA00023075"/>
    </source>
</evidence>
<keyword evidence="15 16" id="KW-0739">Sodium transport</keyword>
<proteinExistence type="inferred from homology"/>
<dbReference type="NCBIfam" id="TIGR01938">
    <property type="entry name" value="nqrC"/>
    <property type="match status" value="1"/>
</dbReference>
<dbReference type="EMBL" id="JBHSPP010000005">
    <property type="protein sequence ID" value="MFC5704904.1"/>
    <property type="molecule type" value="Genomic_DNA"/>
</dbReference>
<feature type="modified residue" description="FMN phosphoryl threonine" evidence="16">
    <location>
        <position position="228"/>
    </location>
</feature>
<evidence type="ECO:0000256" key="5">
    <source>
        <dbReference type="ARBA" id="ARBA00022630"/>
    </source>
</evidence>
<keyword evidence="12 16" id="KW-0406">Ion transport</keyword>
<dbReference type="Proteomes" id="UP001596132">
    <property type="component" value="Unassembled WGS sequence"/>
</dbReference>
<comment type="caution">
    <text evidence="19">The sequence shown here is derived from an EMBL/GenBank/DDBJ whole genome shotgun (WGS) entry which is preliminary data.</text>
</comment>
<evidence type="ECO:0000256" key="3">
    <source>
        <dbReference type="ARBA" id="ARBA00022519"/>
    </source>
</evidence>
<name>A0ABW0Y834_9GAMM</name>
<keyword evidence="14 16" id="KW-0472">Membrane</keyword>
<protein>
    <recommendedName>
        <fullName evidence="16 17">Na(+)-translocating NADH-quinone reductase subunit C</fullName>
        <shortName evidence="16 17">Na(+)-NQR subunit C</shortName>
        <shortName evidence="16 17">Na(+)-translocating NQR subunit C</shortName>
        <ecNumber evidence="16 17">7.2.1.1</ecNumber>
    </recommendedName>
    <alternativeName>
        <fullName evidence="16 17">NQR complex subunit C</fullName>
    </alternativeName>
    <alternativeName>
        <fullName evidence="16 17">NQR-1 subunit C</fullName>
    </alternativeName>
</protein>
<dbReference type="SMART" id="SM00900">
    <property type="entry name" value="FMN_bind"/>
    <property type="match status" value="1"/>
</dbReference>
<dbReference type="RefSeq" id="WP_042639537.1">
    <property type="nucleotide sequence ID" value="NZ_CDDF01000005.1"/>
</dbReference>
<keyword evidence="7 16" id="KW-0812">Transmembrane</keyword>
<dbReference type="PIRSF" id="PIRSF009437">
    <property type="entry name" value="NQR-1_subunit_C"/>
    <property type="match status" value="1"/>
</dbReference>
<evidence type="ECO:0000256" key="9">
    <source>
        <dbReference type="ARBA" id="ARBA00022989"/>
    </source>
</evidence>
<dbReference type="InterPro" id="IPR007329">
    <property type="entry name" value="FMN-bd"/>
</dbReference>
<dbReference type="NCBIfam" id="NF003749">
    <property type="entry name" value="PRK05346.1-5"/>
    <property type="match status" value="1"/>
</dbReference>
<evidence type="ECO:0000256" key="6">
    <source>
        <dbReference type="ARBA" id="ARBA00022643"/>
    </source>
</evidence>
<keyword evidence="2 16" id="KW-1003">Cell membrane</keyword>
<keyword evidence="4 16" id="KW-0597">Phosphoprotein</keyword>
<keyword evidence="5 16" id="KW-0285">Flavoprotein</keyword>
<keyword evidence="8 16" id="KW-1278">Translocase</keyword>
<evidence type="ECO:0000256" key="12">
    <source>
        <dbReference type="ARBA" id="ARBA00023065"/>
    </source>
</evidence>
<reference evidence="20" key="1">
    <citation type="journal article" date="2019" name="Int. J. Syst. Evol. Microbiol.">
        <title>The Global Catalogue of Microorganisms (GCM) 10K type strain sequencing project: providing services to taxonomists for standard genome sequencing and annotation.</title>
        <authorList>
            <consortium name="The Broad Institute Genomics Platform"/>
            <consortium name="The Broad Institute Genome Sequencing Center for Infectious Disease"/>
            <person name="Wu L."/>
            <person name="Ma J."/>
        </authorList>
    </citation>
    <scope>NUCLEOTIDE SEQUENCE [LARGE SCALE GENOMIC DNA]</scope>
    <source>
        <strain evidence="20">KCTC 15012</strain>
    </source>
</reference>